<dbReference type="Proteomes" id="UP000293036">
    <property type="component" value="Unassembled WGS sequence"/>
</dbReference>
<dbReference type="OrthoDB" id="4510254at2"/>
<dbReference type="PANTHER" id="PTHR43713">
    <property type="entry name" value="GLUTAMATE-1-SEMIALDEHYDE 2,1-AMINOMUTASE"/>
    <property type="match status" value="1"/>
</dbReference>
<dbReference type="AlphaFoldDB" id="A0A4Q9UZ22"/>
<evidence type="ECO:0000313" key="5">
    <source>
        <dbReference type="Proteomes" id="UP000293036"/>
    </source>
</evidence>
<comment type="similarity">
    <text evidence="3">Belongs to the class-III pyridoxal-phosphate-dependent aminotransferase family.</text>
</comment>
<name>A0A4Q9UZ22_9ACTO</name>
<evidence type="ECO:0000256" key="1">
    <source>
        <dbReference type="ARBA" id="ARBA00001933"/>
    </source>
</evidence>
<gene>
    <name evidence="4" type="ORF">EZJ44_07685</name>
</gene>
<comment type="cofactor">
    <cofactor evidence="1">
        <name>pyridoxal 5'-phosphate</name>
        <dbReference type="ChEBI" id="CHEBI:597326"/>
    </cofactor>
</comment>
<keyword evidence="5" id="KW-1185">Reference proteome</keyword>
<evidence type="ECO:0000256" key="3">
    <source>
        <dbReference type="RuleBase" id="RU003560"/>
    </source>
</evidence>
<proteinExistence type="inferred from homology"/>
<dbReference type="GO" id="GO:0030170">
    <property type="term" value="F:pyridoxal phosphate binding"/>
    <property type="evidence" value="ECO:0007669"/>
    <property type="project" value="InterPro"/>
</dbReference>
<dbReference type="GO" id="GO:0008483">
    <property type="term" value="F:transaminase activity"/>
    <property type="evidence" value="ECO:0007669"/>
    <property type="project" value="UniProtKB-KW"/>
</dbReference>
<dbReference type="Gene3D" id="3.40.640.10">
    <property type="entry name" value="Type I PLP-dependent aspartate aminotransferase-like (Major domain)"/>
    <property type="match status" value="1"/>
</dbReference>
<reference evidence="4 5" key="1">
    <citation type="submission" date="2019-02" db="EMBL/GenBank/DDBJ databases">
        <title>Arcanobacterium bovis sp. nov., isolated from the milk of a cow with mastitis.</title>
        <authorList>
            <person name="Sammra O."/>
            <person name="Foster G."/>
            <person name="Hassan A."/>
            <person name="Alssahen M."/>
            <person name="Laemmler C."/>
            <person name="Borowiak M."/>
            <person name="Malorny B."/>
            <person name="Abdulmawjood A."/>
        </authorList>
    </citation>
    <scope>NUCLEOTIDE SEQUENCE [LARGE SCALE GENOMIC DNA]</scope>
    <source>
        <strain evidence="4 5">C605018/01/1</strain>
    </source>
</reference>
<protein>
    <submittedName>
        <fullName evidence="4">Aminotransferase class III-fold pyridoxal phosphate-dependent enzyme</fullName>
    </submittedName>
</protein>
<dbReference type="EMBL" id="SJDT01000006">
    <property type="protein sequence ID" value="TBW20959.1"/>
    <property type="molecule type" value="Genomic_DNA"/>
</dbReference>
<dbReference type="InterPro" id="IPR005814">
    <property type="entry name" value="Aminotrans_3"/>
</dbReference>
<evidence type="ECO:0000256" key="2">
    <source>
        <dbReference type="ARBA" id="ARBA00022898"/>
    </source>
</evidence>
<dbReference type="RefSeq" id="WP_131282011.1">
    <property type="nucleotide sequence ID" value="NZ_JBHSLR010000005.1"/>
</dbReference>
<dbReference type="PANTHER" id="PTHR43713:SF3">
    <property type="entry name" value="GLUTAMATE-1-SEMIALDEHYDE 2,1-AMINOMUTASE 1, CHLOROPLASTIC-RELATED"/>
    <property type="match status" value="1"/>
</dbReference>
<dbReference type="InterPro" id="IPR015421">
    <property type="entry name" value="PyrdxlP-dep_Trfase_major"/>
</dbReference>
<dbReference type="SUPFAM" id="SSF53383">
    <property type="entry name" value="PLP-dependent transferases"/>
    <property type="match status" value="1"/>
</dbReference>
<keyword evidence="4" id="KW-0032">Aminotransferase</keyword>
<keyword evidence="2 3" id="KW-0663">Pyridoxal phosphate</keyword>
<organism evidence="4 5">
    <name type="scientific">Arcanobacterium bovis</name>
    <dbReference type="NCBI Taxonomy" id="2529275"/>
    <lineage>
        <taxon>Bacteria</taxon>
        <taxon>Bacillati</taxon>
        <taxon>Actinomycetota</taxon>
        <taxon>Actinomycetes</taxon>
        <taxon>Actinomycetales</taxon>
        <taxon>Actinomycetaceae</taxon>
        <taxon>Arcanobacterium</taxon>
    </lineage>
</organism>
<evidence type="ECO:0000313" key="4">
    <source>
        <dbReference type="EMBL" id="TBW20959.1"/>
    </source>
</evidence>
<dbReference type="Gene3D" id="3.90.1150.10">
    <property type="entry name" value="Aspartate Aminotransferase, domain 1"/>
    <property type="match status" value="1"/>
</dbReference>
<keyword evidence="4" id="KW-0808">Transferase</keyword>
<sequence length="427" mass="47122">METYTYPKSSELFLRATKVIPGGVYGHLGPAEGCFMPVSNYPLYLERAKGSYFWDLDGNRFIDYMCAYGPNILGYNDPEVNAAAAAQYKKGDCTILPTERMVELAELLTDTISSADWAFFAKNGGDVTSLAVMTAKAATNREKILMHYGGYHGVAPWTQHADHPGITEADVSNNIYTPFGDFSALKKAVHANRGQIAAIIATPYHHPIVEDNRLAPDGYWQKVRELCTKEGILLIIDDVRCGFRLDVRGSDVHYGFDADLLCYCKALANGYNISALVGKKEYMDAVSSVFYTGSYWLSAAPMAAALACINKMREIDVAKVCTEKGEKLTAGLQEVASANGFDLVVSGEPAMWFMRTAGYRGETDPNNFIHQAFVSECVRRGVFFSSHHNLFINASLTDEDIQFTLDVADEAYRVVSKNVKQLLGKVM</sequence>
<accession>A0A4Q9UZ22</accession>
<comment type="caution">
    <text evidence="4">The sequence shown here is derived from an EMBL/GenBank/DDBJ whole genome shotgun (WGS) entry which is preliminary data.</text>
</comment>
<dbReference type="InterPro" id="IPR015422">
    <property type="entry name" value="PyrdxlP-dep_Trfase_small"/>
</dbReference>
<dbReference type="InterPro" id="IPR015424">
    <property type="entry name" value="PyrdxlP-dep_Trfase"/>
</dbReference>
<dbReference type="Pfam" id="PF00202">
    <property type="entry name" value="Aminotran_3"/>
    <property type="match status" value="1"/>
</dbReference>